<name>M4BN05_HYAAE</name>
<proteinExistence type="predicted"/>
<keyword evidence="3" id="KW-1185">Reference proteome</keyword>
<dbReference type="Pfam" id="PF03732">
    <property type="entry name" value="Retrotrans_gag"/>
    <property type="match status" value="1"/>
</dbReference>
<dbReference type="HOGENOM" id="CLU_1655545_0_0_1"/>
<dbReference type="InParanoid" id="M4BN05"/>
<dbReference type="Proteomes" id="UP000011713">
    <property type="component" value="Unassembled WGS sequence"/>
</dbReference>
<protein>
    <recommendedName>
        <fullName evidence="1">Retrotransposon gag domain-containing protein</fullName>
    </recommendedName>
</protein>
<evidence type="ECO:0000259" key="1">
    <source>
        <dbReference type="Pfam" id="PF03732"/>
    </source>
</evidence>
<organism evidence="2 3">
    <name type="scientific">Hyaloperonospora arabidopsidis (strain Emoy2)</name>
    <name type="common">Downy mildew agent</name>
    <name type="synonym">Peronospora arabidopsidis</name>
    <dbReference type="NCBI Taxonomy" id="559515"/>
    <lineage>
        <taxon>Eukaryota</taxon>
        <taxon>Sar</taxon>
        <taxon>Stramenopiles</taxon>
        <taxon>Oomycota</taxon>
        <taxon>Peronosporomycetes</taxon>
        <taxon>Peronosporales</taxon>
        <taxon>Peronosporaceae</taxon>
        <taxon>Hyaloperonospora</taxon>
    </lineage>
</organism>
<dbReference type="eggNOG" id="ENOG502SPRV">
    <property type="taxonomic scope" value="Eukaryota"/>
</dbReference>
<evidence type="ECO:0000313" key="2">
    <source>
        <dbReference type="EnsemblProtists" id="HpaP807792"/>
    </source>
</evidence>
<sequence length="160" mass="18411">MSASKARIHEVAEFISKTHDELPREQAQNEPLNRIVESLSARSIQPRSIRMDPSKFDCTATRTIVHWILAAEQCAKAQIIEDDTRMVSYAVSHLRFKASEWAYSAPMADSETFPSRTIFKIKIRATYQPPNNEVLLQAHFFSLLQAQRSMQDYVQEMHSL</sequence>
<dbReference type="EMBL" id="JH598440">
    <property type="status" value="NOT_ANNOTATED_CDS"/>
    <property type="molecule type" value="Genomic_DNA"/>
</dbReference>
<dbReference type="AlphaFoldDB" id="M4BN05"/>
<evidence type="ECO:0000313" key="3">
    <source>
        <dbReference type="Proteomes" id="UP000011713"/>
    </source>
</evidence>
<dbReference type="EnsemblProtists" id="HpaT807792">
    <property type="protein sequence ID" value="HpaP807792"/>
    <property type="gene ID" value="HpaG807792"/>
</dbReference>
<dbReference type="InterPro" id="IPR005162">
    <property type="entry name" value="Retrotrans_gag_dom"/>
</dbReference>
<accession>M4BN05</accession>
<reference evidence="3" key="1">
    <citation type="journal article" date="2010" name="Science">
        <title>Signatures of adaptation to obligate biotrophy in the Hyaloperonospora arabidopsidis genome.</title>
        <authorList>
            <person name="Baxter L."/>
            <person name="Tripathy S."/>
            <person name="Ishaque N."/>
            <person name="Boot N."/>
            <person name="Cabral A."/>
            <person name="Kemen E."/>
            <person name="Thines M."/>
            <person name="Ah-Fong A."/>
            <person name="Anderson R."/>
            <person name="Badejoko W."/>
            <person name="Bittner-Eddy P."/>
            <person name="Boore J.L."/>
            <person name="Chibucos M.C."/>
            <person name="Coates M."/>
            <person name="Dehal P."/>
            <person name="Delehaunty K."/>
            <person name="Dong S."/>
            <person name="Downton P."/>
            <person name="Dumas B."/>
            <person name="Fabro G."/>
            <person name="Fronick C."/>
            <person name="Fuerstenberg S.I."/>
            <person name="Fulton L."/>
            <person name="Gaulin E."/>
            <person name="Govers F."/>
            <person name="Hughes L."/>
            <person name="Humphray S."/>
            <person name="Jiang R.H."/>
            <person name="Judelson H."/>
            <person name="Kamoun S."/>
            <person name="Kyung K."/>
            <person name="Meijer H."/>
            <person name="Minx P."/>
            <person name="Morris P."/>
            <person name="Nelson J."/>
            <person name="Phuntumart V."/>
            <person name="Qutob D."/>
            <person name="Rehmany A."/>
            <person name="Rougon-Cardoso A."/>
            <person name="Ryden P."/>
            <person name="Torto-Alalibo T."/>
            <person name="Studholme D."/>
            <person name="Wang Y."/>
            <person name="Win J."/>
            <person name="Wood J."/>
            <person name="Clifton S.W."/>
            <person name="Rogers J."/>
            <person name="Van den Ackerveken G."/>
            <person name="Jones J.D."/>
            <person name="McDowell J.M."/>
            <person name="Beynon J."/>
            <person name="Tyler B.M."/>
        </authorList>
    </citation>
    <scope>NUCLEOTIDE SEQUENCE [LARGE SCALE GENOMIC DNA]</scope>
    <source>
        <strain evidence="3">Emoy2</strain>
    </source>
</reference>
<feature type="domain" description="Retrotransposon gag" evidence="1">
    <location>
        <begin position="89"/>
        <end position="160"/>
    </location>
</feature>
<reference evidence="2" key="2">
    <citation type="submission" date="2015-06" db="UniProtKB">
        <authorList>
            <consortium name="EnsemblProtists"/>
        </authorList>
    </citation>
    <scope>IDENTIFICATION</scope>
    <source>
        <strain evidence="2">Emoy2</strain>
    </source>
</reference>
<dbReference type="VEuPathDB" id="FungiDB:HpaG807792"/>